<dbReference type="InterPro" id="IPR006026">
    <property type="entry name" value="Peptidase_Metallo"/>
</dbReference>
<dbReference type="GO" id="GO:0004222">
    <property type="term" value="F:metalloendopeptidase activity"/>
    <property type="evidence" value="ECO:0007669"/>
    <property type="project" value="InterPro"/>
</dbReference>
<evidence type="ECO:0000313" key="3">
    <source>
        <dbReference type="EMBL" id="TFY91624.1"/>
    </source>
</evidence>
<dbReference type="SMART" id="SM00235">
    <property type="entry name" value="ZnMc"/>
    <property type="match status" value="1"/>
</dbReference>
<dbReference type="GO" id="GO:0006508">
    <property type="term" value="P:proteolysis"/>
    <property type="evidence" value="ECO:0007669"/>
    <property type="project" value="InterPro"/>
</dbReference>
<evidence type="ECO:0000259" key="2">
    <source>
        <dbReference type="SMART" id="SM00235"/>
    </source>
</evidence>
<proteinExistence type="predicted"/>
<dbReference type="PANTHER" id="PTHR10127:SF850">
    <property type="entry name" value="METALLOENDOPEPTIDASE"/>
    <property type="match status" value="1"/>
</dbReference>
<dbReference type="InterPro" id="IPR001506">
    <property type="entry name" value="Peptidase_M12A"/>
</dbReference>
<organism evidence="3 4">
    <name type="scientific">Pseudomonas kairouanensis</name>
    <dbReference type="NCBI Taxonomy" id="2293832"/>
    <lineage>
        <taxon>Bacteria</taxon>
        <taxon>Pseudomonadati</taxon>
        <taxon>Pseudomonadota</taxon>
        <taxon>Gammaproteobacteria</taxon>
        <taxon>Pseudomonadales</taxon>
        <taxon>Pseudomonadaceae</taxon>
        <taxon>Pseudomonas</taxon>
    </lineage>
</organism>
<dbReference type="AlphaFoldDB" id="A0A4Z0AZT6"/>
<sequence length="374" mass="41393">MNTIVRPYSPQNATPTISNYSNDNQPQTTDSAPVIRTKRGIGATGRKWPQHSTITIALNGMTKDQQKLVKQGLGKITPHINLNFKYVPGPDADIRISPSSEKGSNGSSRVGTDAKRSNPLEPTMLFDFNRPPENIIATVIHEGLHAIGVLHEHQHPDRKISFDEEELKPRFEGSKNPEKDIKNNITNIIKRQKKGPTFTQYDPKSIMHYEFTSKELNGAPAIPKNNQLSEGDIALLRTLYPPRTGPSIKDTVEKLNATVVLNKLWPAVSTVTISLLDMTDEQKKFITHNIKKLQPHLSTQTQFTDQADGDIRISLSTDGKSWSAIGSDARNIDPSGPTMSLHWGGNKKDTARAVKQLFAQALGFTNITLPKNTA</sequence>
<feature type="compositionally biased region" description="Low complexity" evidence="1">
    <location>
        <begin position="97"/>
        <end position="108"/>
    </location>
</feature>
<dbReference type="OrthoDB" id="3669864at2"/>
<gene>
    <name evidence="3" type="ORF">DYL59_03905</name>
</gene>
<name>A0A4Z0AZT6_9PSED</name>
<reference evidence="3 4" key="1">
    <citation type="journal article" date="2019" name="Syst. Appl. Microbiol.">
        <title>New species of pathogenic Pseudomonas isolated from citrus in Tunisia: Proposal of Pseudomonas kairouanensis sp. nov. and Pseudomonas nabeulensis sp. nov.</title>
        <authorList>
            <person name="Oueslati M."/>
            <person name="Mulet M."/>
            <person name="Gomila M."/>
            <person name="Berge O."/>
            <person name="Hajlaoui M.R."/>
            <person name="Lalucat J."/>
            <person name="Sadfi-Zouaoui N."/>
            <person name="Garcia-Valdes E."/>
        </authorList>
    </citation>
    <scope>NUCLEOTIDE SEQUENCE [LARGE SCALE GENOMIC DNA]</scope>
    <source>
        <strain evidence="3 4">KC12</strain>
    </source>
</reference>
<dbReference type="Proteomes" id="UP000297391">
    <property type="component" value="Unassembled WGS sequence"/>
</dbReference>
<dbReference type="InterPro" id="IPR024079">
    <property type="entry name" value="MetalloPept_cat_dom_sf"/>
</dbReference>
<dbReference type="Pfam" id="PF01400">
    <property type="entry name" value="Astacin"/>
    <property type="match status" value="1"/>
</dbReference>
<feature type="region of interest" description="Disordered" evidence="1">
    <location>
        <begin position="1"/>
        <end position="31"/>
    </location>
</feature>
<feature type="domain" description="Peptidase metallopeptidase" evidence="2">
    <location>
        <begin position="44"/>
        <end position="190"/>
    </location>
</feature>
<comment type="caution">
    <text evidence="3">The sequence shown here is derived from an EMBL/GenBank/DDBJ whole genome shotgun (WGS) entry which is preliminary data.</text>
</comment>
<accession>A0A4Z0AZT6</accession>
<dbReference type="PANTHER" id="PTHR10127">
    <property type="entry name" value="DISCOIDIN, CUB, EGF, LAMININ , AND ZINC METALLOPROTEASE DOMAIN CONTAINING"/>
    <property type="match status" value="1"/>
</dbReference>
<dbReference type="Gene3D" id="3.40.390.10">
    <property type="entry name" value="Collagenase (Catalytic Domain)"/>
    <property type="match status" value="1"/>
</dbReference>
<feature type="region of interest" description="Disordered" evidence="1">
    <location>
        <begin position="93"/>
        <end position="118"/>
    </location>
</feature>
<keyword evidence="4" id="KW-1185">Reference proteome</keyword>
<dbReference type="SUPFAM" id="SSF55486">
    <property type="entry name" value="Metalloproteases ('zincins'), catalytic domain"/>
    <property type="match status" value="1"/>
</dbReference>
<dbReference type="RefSeq" id="WP_135287990.1">
    <property type="nucleotide sequence ID" value="NZ_QUZU01000003.1"/>
</dbReference>
<dbReference type="GO" id="GO:0008270">
    <property type="term" value="F:zinc ion binding"/>
    <property type="evidence" value="ECO:0007669"/>
    <property type="project" value="InterPro"/>
</dbReference>
<dbReference type="EMBL" id="QUZU01000003">
    <property type="protein sequence ID" value="TFY91624.1"/>
    <property type="molecule type" value="Genomic_DNA"/>
</dbReference>
<protein>
    <recommendedName>
        <fullName evidence="2">Peptidase metallopeptidase domain-containing protein</fullName>
    </recommendedName>
</protein>
<evidence type="ECO:0000256" key="1">
    <source>
        <dbReference type="SAM" id="MobiDB-lite"/>
    </source>
</evidence>
<evidence type="ECO:0000313" key="4">
    <source>
        <dbReference type="Proteomes" id="UP000297391"/>
    </source>
</evidence>